<dbReference type="AlphaFoldDB" id="A0A644X7W9"/>
<dbReference type="InterPro" id="IPR001667">
    <property type="entry name" value="DDH_dom"/>
</dbReference>
<evidence type="ECO:0000313" key="9">
    <source>
        <dbReference type="EMBL" id="MPM12270.1"/>
    </source>
</evidence>
<dbReference type="SUPFAM" id="SSF64182">
    <property type="entry name" value="DHH phosphoesterases"/>
    <property type="match status" value="1"/>
</dbReference>
<feature type="domain" description="DDH" evidence="6">
    <location>
        <begin position="90"/>
        <end position="236"/>
    </location>
</feature>
<evidence type="ECO:0000259" key="7">
    <source>
        <dbReference type="Pfam" id="PF02272"/>
    </source>
</evidence>
<evidence type="ECO:0000256" key="3">
    <source>
        <dbReference type="ARBA" id="ARBA00022722"/>
    </source>
</evidence>
<dbReference type="Pfam" id="PF17768">
    <property type="entry name" value="RecJ_OB"/>
    <property type="match status" value="1"/>
</dbReference>
<dbReference type="EMBL" id="VSSQ01001947">
    <property type="protein sequence ID" value="MPM12270.1"/>
    <property type="molecule type" value="Genomic_DNA"/>
</dbReference>
<comment type="similarity">
    <text evidence="1">Belongs to the RecJ family.</text>
</comment>
<evidence type="ECO:0000256" key="5">
    <source>
        <dbReference type="ARBA" id="ARBA00022839"/>
    </source>
</evidence>
<dbReference type="InterPro" id="IPR041122">
    <property type="entry name" value="RecJ_OB"/>
</dbReference>
<evidence type="ECO:0000256" key="4">
    <source>
        <dbReference type="ARBA" id="ARBA00022801"/>
    </source>
</evidence>
<dbReference type="InterPro" id="IPR051673">
    <property type="entry name" value="SSDNA_exonuclease_RecJ"/>
</dbReference>
<dbReference type="PANTHER" id="PTHR30255">
    <property type="entry name" value="SINGLE-STRANDED-DNA-SPECIFIC EXONUCLEASE RECJ"/>
    <property type="match status" value="1"/>
</dbReference>
<dbReference type="InterPro" id="IPR038763">
    <property type="entry name" value="DHH_sf"/>
</dbReference>
<evidence type="ECO:0000256" key="2">
    <source>
        <dbReference type="ARBA" id="ARBA00019841"/>
    </source>
</evidence>
<reference evidence="9" key="1">
    <citation type="submission" date="2019-08" db="EMBL/GenBank/DDBJ databases">
        <authorList>
            <person name="Kucharzyk K."/>
            <person name="Murdoch R.W."/>
            <person name="Higgins S."/>
            <person name="Loffler F."/>
        </authorList>
    </citation>
    <scope>NUCLEOTIDE SEQUENCE</scope>
</reference>
<dbReference type="GO" id="GO:0003676">
    <property type="term" value="F:nucleic acid binding"/>
    <property type="evidence" value="ECO:0007669"/>
    <property type="project" value="InterPro"/>
</dbReference>
<dbReference type="GO" id="GO:0004527">
    <property type="term" value="F:exonuclease activity"/>
    <property type="evidence" value="ECO:0007669"/>
    <property type="project" value="UniProtKB-KW"/>
</dbReference>
<keyword evidence="4" id="KW-0378">Hydrolase</keyword>
<dbReference type="PANTHER" id="PTHR30255:SF2">
    <property type="entry name" value="SINGLE-STRANDED-DNA-SPECIFIC EXONUCLEASE RECJ"/>
    <property type="match status" value="1"/>
</dbReference>
<keyword evidence="3" id="KW-0540">Nuclease</keyword>
<dbReference type="Gene3D" id="3.90.1640.30">
    <property type="match status" value="1"/>
</dbReference>
<evidence type="ECO:0000259" key="8">
    <source>
        <dbReference type="Pfam" id="PF17768"/>
    </source>
</evidence>
<name>A0A644X7W9_9ZZZZ</name>
<comment type="caution">
    <text evidence="9">The sequence shown here is derived from an EMBL/GenBank/DDBJ whole genome shotgun (WGS) entry which is preliminary data.</text>
</comment>
<dbReference type="InterPro" id="IPR003156">
    <property type="entry name" value="DHHA1_dom"/>
</dbReference>
<sequence>MQVLGSLLPVTALCRSDRLRIVRPTSSTKTIAEREGCSLLTAAVLESRGGQEGLSAFSCPSIPSLLDGLDLGRGSMEAALRWKKIPDLGRVLVYGDYDVDGVASTTLAMEICRSKAQQVRFFIPHRHEQGYGLHESVMDQLLPMGWDTLVVVDCGSKDHEILEKAAAAGINVFVFDHHQPEEGKDFHGTVVNPHGTGGCSFGKALCATGVLWAWAWKFDILPRRLMEGMTDLAALATLADCMPLNPLNRELVREGIALMKSRPRSGLARLFSRLGLTSQALSEESLTMKVIPCLNAAGRMDLADTAVGVLHGRSGAEQKVETLLSLNKKRQVLSGRISGEAEELLSGSFSHVALGESWPVGVLSGVASRLCSMKSLPVVLAAPVRGGIRGTLRVPEGGDAMKVLDPISSLLDAWGGHQYAAGFSVARDNWPDVSKYLEETLSSMELEEPPVTALEISPDEIALDSWKEVSALGPFGNGNPAPLFFVARTGGEKMLPLGKDGRHLQIETGGARLLAFDGKSAMDAMTSSGGWVYRPRLDYWQGRERLQYVVDYVVVDDIT</sequence>
<evidence type="ECO:0000259" key="6">
    <source>
        <dbReference type="Pfam" id="PF01368"/>
    </source>
</evidence>
<feature type="domain" description="RecJ OB" evidence="8">
    <location>
        <begin position="454"/>
        <end position="550"/>
    </location>
</feature>
<evidence type="ECO:0000256" key="1">
    <source>
        <dbReference type="ARBA" id="ARBA00005915"/>
    </source>
</evidence>
<keyword evidence="5" id="KW-0269">Exonuclease</keyword>
<feature type="domain" description="DHHA1" evidence="7">
    <location>
        <begin position="352"/>
        <end position="442"/>
    </location>
</feature>
<dbReference type="Pfam" id="PF01368">
    <property type="entry name" value="DHH"/>
    <property type="match status" value="1"/>
</dbReference>
<organism evidence="9">
    <name type="scientific">bioreactor metagenome</name>
    <dbReference type="NCBI Taxonomy" id="1076179"/>
    <lineage>
        <taxon>unclassified sequences</taxon>
        <taxon>metagenomes</taxon>
        <taxon>ecological metagenomes</taxon>
    </lineage>
</organism>
<dbReference type="Pfam" id="PF02272">
    <property type="entry name" value="DHHA1"/>
    <property type="match status" value="1"/>
</dbReference>
<protein>
    <recommendedName>
        <fullName evidence="2">Single-stranded-DNA-specific exonuclease RecJ</fullName>
    </recommendedName>
</protein>
<proteinExistence type="inferred from homology"/>
<dbReference type="Gene3D" id="2.40.50.460">
    <property type="match status" value="1"/>
</dbReference>
<gene>
    <name evidence="9" type="ORF">SDC9_58622</name>
</gene>
<accession>A0A644X7W9</accession>